<gene>
    <name evidence="2" type="ORF">HLVA_17830</name>
</gene>
<dbReference type="InterPro" id="IPR029045">
    <property type="entry name" value="ClpP/crotonase-like_dom_sf"/>
</dbReference>
<accession>A0AAU9D5F9</accession>
<dbReference type="GO" id="GO:0008236">
    <property type="term" value="F:serine-type peptidase activity"/>
    <property type="evidence" value="ECO:0007669"/>
    <property type="project" value="InterPro"/>
</dbReference>
<dbReference type="Proteomes" id="UP001321582">
    <property type="component" value="Chromosome"/>
</dbReference>
<protein>
    <recommendedName>
        <fullName evidence="1">Tail specific protease domain-containing protein</fullName>
    </recommendedName>
</protein>
<reference evidence="2 3" key="1">
    <citation type="submission" date="2022-11" db="EMBL/GenBank/DDBJ databases">
        <title>Haliovirga abyssi gen. nov., sp. nov., a mesophilic fermentative bacterium isolated from the Iheya North hydrothermal field and the proposal of Haliovirgaceae fam. nov.</title>
        <authorList>
            <person name="Miyazaki U."/>
            <person name="Tame A."/>
            <person name="Miyazaki J."/>
            <person name="Takai K."/>
            <person name="Sawayama S."/>
            <person name="Kitajima M."/>
            <person name="Okamoto A."/>
            <person name="Nakagawa S."/>
        </authorList>
    </citation>
    <scope>NUCLEOTIDE SEQUENCE [LARGE SCALE GENOMIC DNA]</scope>
    <source>
        <strain evidence="2 3">IC12</strain>
    </source>
</reference>
<name>A0AAU9D5F9_9FUSO</name>
<dbReference type="RefSeq" id="WP_307904053.1">
    <property type="nucleotide sequence ID" value="NZ_AP027059.1"/>
</dbReference>
<sequence length="77" mass="9061">MDINKNIGYLNLPNFDNENFKKKLLKILKEVKGKKKLIIDIRNNKGGLTGNAMWLLSYLTNKKITFVFEYNNKKLKK</sequence>
<dbReference type="Gene3D" id="3.90.226.10">
    <property type="entry name" value="2-enoyl-CoA Hydratase, Chain A, domain 1"/>
    <property type="match status" value="1"/>
</dbReference>
<proteinExistence type="predicted"/>
<evidence type="ECO:0000313" key="3">
    <source>
        <dbReference type="Proteomes" id="UP001321582"/>
    </source>
</evidence>
<dbReference type="Pfam" id="PF03572">
    <property type="entry name" value="Peptidase_S41"/>
    <property type="match status" value="1"/>
</dbReference>
<organism evidence="2 3">
    <name type="scientific">Haliovirga abyssi</name>
    <dbReference type="NCBI Taxonomy" id="2996794"/>
    <lineage>
        <taxon>Bacteria</taxon>
        <taxon>Fusobacteriati</taxon>
        <taxon>Fusobacteriota</taxon>
        <taxon>Fusobacteriia</taxon>
        <taxon>Fusobacteriales</taxon>
        <taxon>Haliovirgaceae</taxon>
        <taxon>Haliovirga</taxon>
    </lineage>
</organism>
<dbReference type="AlphaFoldDB" id="A0AAU9D5F9"/>
<feature type="domain" description="Tail specific protease" evidence="1">
    <location>
        <begin position="6"/>
        <end position="73"/>
    </location>
</feature>
<dbReference type="EMBL" id="AP027059">
    <property type="protein sequence ID" value="BDU51214.1"/>
    <property type="molecule type" value="Genomic_DNA"/>
</dbReference>
<evidence type="ECO:0000313" key="2">
    <source>
        <dbReference type="EMBL" id="BDU51214.1"/>
    </source>
</evidence>
<keyword evidence="3" id="KW-1185">Reference proteome</keyword>
<dbReference type="GO" id="GO:0006508">
    <property type="term" value="P:proteolysis"/>
    <property type="evidence" value="ECO:0007669"/>
    <property type="project" value="InterPro"/>
</dbReference>
<dbReference type="SUPFAM" id="SSF52096">
    <property type="entry name" value="ClpP/crotonase"/>
    <property type="match status" value="1"/>
</dbReference>
<dbReference type="KEGG" id="haby:HLVA_17830"/>
<dbReference type="InterPro" id="IPR005151">
    <property type="entry name" value="Tail-specific_protease"/>
</dbReference>
<evidence type="ECO:0000259" key="1">
    <source>
        <dbReference type="Pfam" id="PF03572"/>
    </source>
</evidence>